<dbReference type="eggNOG" id="ENOG50314UJ">
    <property type="taxonomic scope" value="Bacteria"/>
</dbReference>
<keyword evidence="2" id="KW-1185">Reference proteome</keyword>
<name>A0A143BKT4_9BACT</name>
<sequence length="246" mass="26788">MGTALPLAFRRIVVIGGGCYGSWYTQQLTRAAQRGALSVQDIVVVDRDPHCRVATQLDQQHYTGAPVRVVVSTWDEYLAIWLAEGAPALAADAMVPSPLMPHLCLDWLIARARLRWPGRGMEVVPLPSVPPTPWERAAPDNRHYVSFATWTCPVNCIEPAKCPATRGPRDWSMPVAIGRMADREPTLHGTAIFHCTHRTYGVGMIDAAAIARADEQLAQWGSDGPSRVLVGTVSHCHGALGVLELS</sequence>
<evidence type="ECO:0000313" key="1">
    <source>
        <dbReference type="EMBL" id="AMW05110.1"/>
    </source>
</evidence>
<protein>
    <submittedName>
        <fullName evidence="1">Uncharacterized protein</fullName>
    </submittedName>
</protein>
<reference evidence="1 2" key="1">
    <citation type="journal article" date="2014" name="Proc. Natl. Acad. Sci. U.S.A.">
        <title>Functional type 2 photosynthetic reaction centers found in the rare bacterial phylum Gemmatimonadetes.</title>
        <authorList>
            <person name="Zeng Y."/>
            <person name="Feng F."/>
            <person name="Medova H."/>
            <person name="Dean J."/>
            <person name="Koblizek M."/>
        </authorList>
    </citation>
    <scope>NUCLEOTIDE SEQUENCE [LARGE SCALE GENOMIC DNA]</scope>
    <source>
        <strain evidence="1 2">AP64</strain>
    </source>
</reference>
<dbReference type="STRING" id="1379270.GEMMAAP_10330"/>
<dbReference type="KEGG" id="gph:GEMMAAP_10330"/>
<dbReference type="AlphaFoldDB" id="A0A143BKT4"/>
<gene>
    <name evidence="1" type="ORF">GEMMAAP_10330</name>
</gene>
<organism evidence="1 2">
    <name type="scientific">Gemmatimonas phototrophica</name>
    <dbReference type="NCBI Taxonomy" id="1379270"/>
    <lineage>
        <taxon>Bacteria</taxon>
        <taxon>Pseudomonadati</taxon>
        <taxon>Gemmatimonadota</taxon>
        <taxon>Gemmatimonadia</taxon>
        <taxon>Gemmatimonadales</taxon>
        <taxon>Gemmatimonadaceae</taxon>
        <taxon>Gemmatimonas</taxon>
    </lineage>
</organism>
<dbReference type="EMBL" id="CP011454">
    <property type="protein sequence ID" value="AMW05110.1"/>
    <property type="molecule type" value="Genomic_DNA"/>
</dbReference>
<evidence type="ECO:0000313" key="2">
    <source>
        <dbReference type="Proteomes" id="UP000076404"/>
    </source>
</evidence>
<accession>A0A143BKT4</accession>
<reference evidence="1 2" key="2">
    <citation type="journal article" date="2016" name="Environ. Microbiol. Rep.">
        <title>Metagenomic evidence for the presence of phototrophic Gemmatimonadetes bacteria in diverse environments.</title>
        <authorList>
            <person name="Zeng Y."/>
            <person name="Baumbach J."/>
            <person name="Barbosa E.G."/>
            <person name="Azevedo V."/>
            <person name="Zhang C."/>
            <person name="Koblizek M."/>
        </authorList>
    </citation>
    <scope>NUCLEOTIDE SEQUENCE [LARGE SCALE GENOMIC DNA]</scope>
    <source>
        <strain evidence="1 2">AP64</strain>
    </source>
</reference>
<proteinExistence type="predicted"/>
<dbReference type="Proteomes" id="UP000076404">
    <property type="component" value="Chromosome"/>
</dbReference>